<evidence type="ECO:0000313" key="6">
    <source>
        <dbReference type="Proteomes" id="UP000185608"/>
    </source>
</evidence>
<dbReference type="RefSeq" id="WP_070365677.1">
    <property type="nucleotide sequence ID" value="NZ_CP016070.1"/>
</dbReference>
<dbReference type="PROSITE" id="PS51084">
    <property type="entry name" value="HIT_2"/>
    <property type="match status" value="1"/>
</dbReference>
<reference evidence="7" key="2">
    <citation type="submission" date="2016-08" db="EMBL/GenBank/DDBJ databases">
        <title>Discovery of first anaerobic lithoheterotrophic haloarchae widely represented in hypersaline habitats.</title>
        <authorList>
            <person name="Sorokin D.Y."/>
            <person name="Kublanov I.V."/>
            <person name="Roman P."/>
            <person name="Sinninghe Damste J.S."/>
            <person name="Golyshin P.N."/>
            <person name="Rojo D."/>
            <person name="Ciordia S."/>
            <person name="Mena Md.C."/>
            <person name="Ferrer M."/>
            <person name="Smedile F."/>
            <person name="Messina E."/>
            <person name="La Cono V."/>
            <person name="Yakimov M.M."/>
        </authorList>
    </citation>
    <scope>NUCLEOTIDE SEQUENCE [LARGE SCALE GENOMIC DNA]</scope>
    <source>
        <strain evidence="7">HSR6</strain>
    </source>
</reference>
<dbReference type="AlphaFoldDB" id="A0A1D8S6P2"/>
<evidence type="ECO:0000313" key="7">
    <source>
        <dbReference type="Proteomes" id="UP000186165"/>
    </source>
</evidence>
<dbReference type="Proteomes" id="UP000186165">
    <property type="component" value="Chromosome"/>
</dbReference>
<dbReference type="EMBL" id="CP016070">
    <property type="protein sequence ID" value="AOW81023.1"/>
    <property type="molecule type" value="Genomic_DNA"/>
</dbReference>
<protein>
    <submittedName>
        <fullName evidence="4">HIT family hydrolase, diadenosine tetraphosphate hydrolase</fullName>
    </submittedName>
    <submittedName>
        <fullName evidence="5">HIT family hydrolase, diadenosine tetraphosphatehydrolase</fullName>
    </submittedName>
</protein>
<keyword evidence="4" id="KW-0378">Hydrolase</keyword>
<dbReference type="PANTHER" id="PTHR42997">
    <property type="entry name" value="HIT FAMILY HYDROLASE"/>
    <property type="match status" value="1"/>
</dbReference>
<dbReference type="InterPro" id="IPR052908">
    <property type="entry name" value="AP-4-A_phosphorylase"/>
</dbReference>
<dbReference type="PANTHER" id="PTHR42997:SF1">
    <property type="entry name" value="AP-4-A PHOSPHORYLASE"/>
    <property type="match status" value="1"/>
</dbReference>
<feature type="domain" description="HIT" evidence="3">
    <location>
        <begin position="26"/>
        <end position="137"/>
    </location>
</feature>
<dbReference type="OrthoDB" id="210764at2157"/>
<organism evidence="4 6">
    <name type="scientific">Halodesulfurarchaeum formicicum</name>
    <dbReference type="NCBI Taxonomy" id="1873524"/>
    <lineage>
        <taxon>Archaea</taxon>
        <taxon>Methanobacteriati</taxon>
        <taxon>Methanobacteriota</taxon>
        <taxon>Stenosarchaea group</taxon>
        <taxon>Halobacteria</taxon>
        <taxon>Halobacteriales</taxon>
        <taxon>Halobacteriaceae</taxon>
        <taxon>Halodesulfurarchaeum</taxon>
    </lineage>
</organism>
<dbReference type="KEGG" id="hhsr:HSR6_1927"/>
<dbReference type="EMBL" id="CP016804">
    <property type="protein sequence ID" value="APE96359.1"/>
    <property type="molecule type" value="Genomic_DNA"/>
</dbReference>
<evidence type="ECO:0000256" key="2">
    <source>
        <dbReference type="PROSITE-ProRule" id="PRU00464"/>
    </source>
</evidence>
<name>A0A1D8S6P2_9EURY</name>
<evidence type="ECO:0000313" key="4">
    <source>
        <dbReference type="EMBL" id="AOW81023.1"/>
    </source>
</evidence>
<dbReference type="KEGG" id="halh:HTSR_1858"/>
<keyword evidence="1" id="KW-0547">Nucleotide-binding</keyword>
<dbReference type="Gene3D" id="3.30.428.10">
    <property type="entry name" value="HIT-like"/>
    <property type="match status" value="1"/>
</dbReference>
<gene>
    <name evidence="5" type="ORF">HSR6_1927</name>
    <name evidence="4" type="ORF">HTSR_1858</name>
</gene>
<reference evidence="5" key="3">
    <citation type="journal article" date="2017" name="ISME J.">
        <title>Discovery of anaerobic lithoheterotrophic haloarchaea, ubiquitous in hypersaline habitats.</title>
        <authorList>
            <person name="Sorokin D.Y."/>
            <person name="Messina E."/>
            <person name="Smedile F."/>
            <person name="Roman P."/>
            <person name="Damste J.S.S."/>
            <person name="Ciordia S."/>
            <person name="Mena M.C."/>
            <person name="Ferrer M."/>
            <person name="Golyshin P.N."/>
            <person name="Kublanov I.V."/>
            <person name="Samarov N.I."/>
            <person name="Toshchakov S.V."/>
            <person name="La Cono V."/>
            <person name="Yakimov M.M."/>
        </authorList>
    </citation>
    <scope>NUCLEOTIDE SEQUENCE</scope>
    <source>
        <strain evidence="5">HSR6</strain>
    </source>
</reference>
<evidence type="ECO:0000259" key="3">
    <source>
        <dbReference type="PROSITE" id="PS51084"/>
    </source>
</evidence>
<dbReference type="InterPro" id="IPR039383">
    <property type="entry name" value="FHIT"/>
</dbReference>
<dbReference type="CDD" id="cd01275">
    <property type="entry name" value="FHIT"/>
    <property type="match status" value="1"/>
</dbReference>
<dbReference type="Proteomes" id="UP000185608">
    <property type="component" value="Chromosome"/>
</dbReference>
<dbReference type="Pfam" id="PF01230">
    <property type="entry name" value="HIT"/>
    <property type="match status" value="1"/>
</dbReference>
<dbReference type="InterPro" id="IPR036265">
    <property type="entry name" value="HIT-like_sf"/>
</dbReference>
<accession>A0A1J1AF84</accession>
<dbReference type="STRING" id="1873524.HSR6_1927"/>
<dbReference type="GeneID" id="30418461"/>
<keyword evidence="7" id="KW-1185">Reference proteome</keyword>
<evidence type="ECO:0000313" key="5">
    <source>
        <dbReference type="EMBL" id="APE96359.1"/>
    </source>
</evidence>
<proteinExistence type="predicted"/>
<dbReference type="SUPFAM" id="SSF54197">
    <property type="entry name" value="HIT-like"/>
    <property type="match status" value="1"/>
</dbReference>
<accession>A0A1D8S6P2</accession>
<sequence length="179" mass="20048">MDTIFSPWRIDWVERNPAEDEIEGCPFCVLPERDTDRDSRILARNDQAFVILNNYPYNPGHAMVVPYEHTGEYRDLDEDTLLGHSRLLQQTLEALDRALSPSGFNTGYNLGDGAAGGSINDHVHAHVVPRWRGDTNFMPVIADTKMIVEAVDDTYERVHEAFGTLPDATVPGPDQAVEL</sequence>
<dbReference type="GO" id="GO:0000166">
    <property type="term" value="F:nucleotide binding"/>
    <property type="evidence" value="ECO:0007669"/>
    <property type="project" value="UniProtKB-KW"/>
</dbReference>
<evidence type="ECO:0000256" key="1">
    <source>
        <dbReference type="ARBA" id="ARBA00022741"/>
    </source>
</evidence>
<dbReference type="InterPro" id="IPR011146">
    <property type="entry name" value="HIT-like"/>
</dbReference>
<reference evidence="4 6" key="1">
    <citation type="submission" date="2016-06" db="EMBL/GenBank/DDBJ databases">
        <title>Discovery of anaerobic lithoheterotrophic haloarchaeon capable of sulfur respiration by hydrogen and formate.</title>
        <authorList>
            <person name="Sorokin D.Y."/>
            <person name="Kublanov I.V."/>
            <person name="Roman P."/>
            <person name="Sinninghe Damste J.S."/>
            <person name="Golyshin P.N."/>
            <person name="Rojo D."/>
            <person name="Ciordia S."/>
            <person name="Mena Md.C."/>
            <person name="Ferrer M."/>
            <person name="Smedile F."/>
            <person name="Messina E."/>
            <person name="La Cono V."/>
            <person name="Yakimov M.M."/>
        </authorList>
    </citation>
    <scope>NUCLEOTIDE SEQUENCE [LARGE SCALE GENOMIC DNA]</scope>
    <source>
        <strain evidence="4 6">HTSR1</strain>
    </source>
</reference>
<dbReference type="GO" id="GO:0016787">
    <property type="term" value="F:hydrolase activity"/>
    <property type="evidence" value="ECO:0007669"/>
    <property type="project" value="UniProtKB-KW"/>
</dbReference>
<feature type="short sequence motif" description="Histidine triad motif" evidence="2">
    <location>
        <begin position="122"/>
        <end position="126"/>
    </location>
</feature>